<dbReference type="AlphaFoldDB" id="M2TT47"/>
<evidence type="ECO:0000313" key="2">
    <source>
        <dbReference type="Proteomes" id="UP000011700"/>
    </source>
</evidence>
<reference evidence="1 2" key="1">
    <citation type="journal article" date="2013" name="Genome Announc.">
        <title>Draft Genome of Pseudomonas stutzeri Strain NF13, a Nitrogen Fixer Isolated from the Galapagos Rift Hydrothermal Vent.</title>
        <authorList>
            <person name="Pena A."/>
            <person name="Busquets A."/>
            <person name="Gomila M."/>
            <person name="Mayol J."/>
            <person name="Bosch R."/>
            <person name="Nogales B."/>
            <person name="Garcia-Valdes E."/>
            <person name="Bennasar A."/>
            <person name="Lalucat J."/>
        </authorList>
    </citation>
    <scope>NUCLEOTIDE SEQUENCE [LARGE SCALE GENOMIC DNA]</scope>
    <source>
        <strain evidence="1 2">NF13</strain>
    </source>
</reference>
<dbReference type="EMBL" id="AOBS01000042">
    <property type="protein sequence ID" value="EME00491.1"/>
    <property type="molecule type" value="Genomic_DNA"/>
</dbReference>
<protein>
    <submittedName>
        <fullName evidence="1">Uncharacterized protein</fullName>
    </submittedName>
</protein>
<sequence>MARTQLSIQNQVRAHVHQRYQSQHGVRRLAIIGCIARAEMLSKFGSIRDAQQGTIDSQYVQTLPGIAVVALATPLATRLAEQPLHRIGPVVCAPPYTASGQQVVRSQALSADVQAPRYFMDWLVAKQNHAKHQPEHLIAGQSPPDGGLGGEVQRGRDPLDWNVLSEGAQIGEVEQFTQVEQLLLERHKKSDARSLASDFGEAPLGLKCLSEQHLRLLAGFYCFTDTSRS</sequence>
<gene>
    <name evidence="1" type="ORF">B381_10116</name>
</gene>
<comment type="caution">
    <text evidence="1">The sequence shown here is derived from an EMBL/GenBank/DDBJ whole genome shotgun (WGS) entry which is preliminary data.</text>
</comment>
<name>M2TT47_STUST</name>
<dbReference type="Proteomes" id="UP000011700">
    <property type="component" value="Unassembled WGS sequence"/>
</dbReference>
<organism evidence="1 2">
    <name type="scientific">Stutzerimonas stutzeri NF13</name>
    <dbReference type="NCBI Taxonomy" id="1212548"/>
    <lineage>
        <taxon>Bacteria</taxon>
        <taxon>Pseudomonadati</taxon>
        <taxon>Pseudomonadota</taxon>
        <taxon>Gammaproteobacteria</taxon>
        <taxon>Pseudomonadales</taxon>
        <taxon>Pseudomonadaceae</taxon>
        <taxon>Stutzerimonas</taxon>
    </lineage>
</organism>
<accession>M2TT47</accession>
<proteinExistence type="predicted"/>
<evidence type="ECO:0000313" key="1">
    <source>
        <dbReference type="EMBL" id="EME00491.1"/>
    </source>
</evidence>